<dbReference type="Pfam" id="PF00275">
    <property type="entry name" value="EPSP_synthase"/>
    <property type="match status" value="1"/>
</dbReference>
<feature type="binding site" evidence="7">
    <location>
        <position position="352"/>
    </location>
    <ligand>
        <name>3-phosphoshikimate</name>
        <dbReference type="ChEBI" id="CHEBI:145989"/>
    </ligand>
</feature>
<dbReference type="InterPro" id="IPR013792">
    <property type="entry name" value="RNA3'P_cycl/enolpyr_Trfase_a/b"/>
</dbReference>
<dbReference type="PANTHER" id="PTHR21090">
    <property type="entry name" value="AROM/DEHYDROQUINATE SYNTHASE"/>
    <property type="match status" value="1"/>
</dbReference>
<dbReference type="Proteomes" id="UP000650511">
    <property type="component" value="Unassembled WGS sequence"/>
</dbReference>
<dbReference type="GO" id="GO:0009423">
    <property type="term" value="P:chorismate biosynthetic process"/>
    <property type="evidence" value="ECO:0007669"/>
    <property type="project" value="UniProtKB-UniRule"/>
</dbReference>
<protein>
    <recommendedName>
        <fullName evidence="7">3-phosphoshikimate 1-carboxyvinyltransferase</fullName>
        <ecNumber evidence="7">2.5.1.19</ecNumber>
    </recommendedName>
    <alternativeName>
        <fullName evidence="7">5-enolpyruvylshikimate-3-phosphate synthase</fullName>
        <shortName evidence="7">EPSP synthase</shortName>
        <shortName evidence="7">EPSPS</shortName>
    </alternativeName>
</protein>
<feature type="binding site" evidence="7">
    <location>
        <position position="40"/>
    </location>
    <ligand>
        <name>3-phosphoshikimate</name>
        <dbReference type="ChEBI" id="CHEBI:145989"/>
    </ligand>
</feature>
<dbReference type="InterPro" id="IPR036968">
    <property type="entry name" value="Enolpyruvate_Tfrase_sf"/>
</dbReference>
<evidence type="ECO:0000256" key="6">
    <source>
        <dbReference type="ARBA" id="ARBA00044633"/>
    </source>
</evidence>
<comment type="caution">
    <text evidence="9">The sequence shown here is derived from an EMBL/GenBank/DDBJ whole genome shotgun (WGS) entry which is preliminary data.</text>
</comment>
<evidence type="ECO:0000313" key="9">
    <source>
        <dbReference type="EMBL" id="GGI04889.1"/>
    </source>
</evidence>
<feature type="binding site" evidence="7">
    <location>
        <position position="36"/>
    </location>
    <ligand>
        <name>3-phosphoshikimate</name>
        <dbReference type="ChEBI" id="CHEBI:145989"/>
    </ligand>
</feature>
<feature type="binding site" evidence="7">
    <location>
        <position position="184"/>
    </location>
    <ligand>
        <name>phosphoenolpyruvate</name>
        <dbReference type="ChEBI" id="CHEBI:58702"/>
    </ligand>
</feature>
<gene>
    <name evidence="7 9" type="primary">aroA</name>
    <name evidence="9" type="ORF">GCM10011354_11350</name>
</gene>
<evidence type="ECO:0000313" key="10">
    <source>
        <dbReference type="Proteomes" id="UP000650511"/>
    </source>
</evidence>
<comment type="caution">
    <text evidence="7">Lacks conserved residue(s) required for the propagation of feature annotation.</text>
</comment>
<sequence>MTLLADDSTGGPVQRCSMIPFAHPPDAEVVVPGSKSITNRALVVAALAAGRSRLDGVLFADDTEAMLGALATLGVPLEVDRSARSVTVGGLDGAVPAGPLELDVRLSGTTARFLAPLLALGEGPYLLDAAPAFRRRPMAPVFDALRQLGVQVHETGAPGHLPARLRGPGTDTGALEVPADVSSQFLSGLLLSAPARPDGLRVRVPGALVSRPYVTMTTAVMRAFGARVEADDDDTFTVAPGGYRGTTYRIEPDASAASYVLAAAAITGGRVRVPGLGRGSLQGDVGFAQVLARMGATVDLADEHVEVQGTGRLQGVDVDLSDLSDTAQTLAAVAVFASSPTRVRGIGFIRHKETDRVRAVVTELRRLGIDAVEEDDGFLVRPGTPRPGAVHTYEDHRMAMSFALLGLRVPGVEILDPGCVAKTFPDYFTVLESLRR</sequence>
<dbReference type="EMBL" id="BMHA01000003">
    <property type="protein sequence ID" value="GGI04889.1"/>
    <property type="molecule type" value="Genomic_DNA"/>
</dbReference>
<dbReference type="GO" id="GO:0009073">
    <property type="term" value="P:aromatic amino acid family biosynthetic process"/>
    <property type="evidence" value="ECO:0007669"/>
    <property type="project" value="UniProtKB-KW"/>
</dbReference>
<dbReference type="InterPro" id="IPR023193">
    <property type="entry name" value="EPSP_synthase_CS"/>
</dbReference>
<feature type="binding site" evidence="7">
    <location>
        <position position="184"/>
    </location>
    <ligand>
        <name>3-phosphoshikimate</name>
        <dbReference type="ChEBI" id="CHEBI:145989"/>
    </ligand>
</feature>
<comment type="function">
    <text evidence="7">Catalyzes the transfer of the enolpyruvyl moiety of phosphoenolpyruvate (PEP) to the 5-hydroxyl of shikimate-3-phosphate (S3P) to produce enolpyruvyl shikimate-3-phosphate and inorganic phosphate.</text>
</comment>
<evidence type="ECO:0000256" key="5">
    <source>
        <dbReference type="ARBA" id="ARBA00023141"/>
    </source>
</evidence>
<reference evidence="9" key="2">
    <citation type="submission" date="2020-09" db="EMBL/GenBank/DDBJ databases">
        <authorList>
            <person name="Sun Q."/>
            <person name="Zhou Y."/>
        </authorList>
    </citation>
    <scope>NUCLEOTIDE SEQUENCE</scope>
    <source>
        <strain evidence="9">CGMCC 1.14988</strain>
    </source>
</reference>
<keyword evidence="10" id="KW-1185">Reference proteome</keyword>
<feature type="binding site" evidence="7">
    <location>
        <position position="35"/>
    </location>
    <ligand>
        <name>phosphoenolpyruvate</name>
        <dbReference type="ChEBI" id="CHEBI:58702"/>
    </ligand>
</feature>
<comment type="similarity">
    <text evidence="2 7">Belongs to the EPSP synthase family.</text>
</comment>
<evidence type="ECO:0000256" key="2">
    <source>
        <dbReference type="ARBA" id="ARBA00009948"/>
    </source>
</evidence>
<organism evidence="9 10">
    <name type="scientific">Egicoccus halophilus</name>
    <dbReference type="NCBI Taxonomy" id="1670830"/>
    <lineage>
        <taxon>Bacteria</taxon>
        <taxon>Bacillati</taxon>
        <taxon>Actinomycetota</taxon>
        <taxon>Nitriliruptoria</taxon>
        <taxon>Egicoccales</taxon>
        <taxon>Egicoccaceae</taxon>
        <taxon>Egicoccus</taxon>
    </lineage>
</organism>
<reference evidence="9" key="1">
    <citation type="journal article" date="2014" name="Int. J. Syst. Evol. Microbiol.">
        <title>Complete genome sequence of Corynebacterium casei LMG S-19264T (=DSM 44701T), isolated from a smear-ripened cheese.</title>
        <authorList>
            <consortium name="US DOE Joint Genome Institute (JGI-PGF)"/>
            <person name="Walter F."/>
            <person name="Albersmeier A."/>
            <person name="Kalinowski J."/>
            <person name="Ruckert C."/>
        </authorList>
    </citation>
    <scope>NUCLEOTIDE SEQUENCE</scope>
    <source>
        <strain evidence="9">CGMCC 1.14988</strain>
    </source>
</reference>
<feature type="binding site" evidence="7">
    <location>
        <position position="108"/>
    </location>
    <ligand>
        <name>phosphoenolpyruvate</name>
        <dbReference type="ChEBI" id="CHEBI:58702"/>
    </ligand>
</feature>
<comment type="catalytic activity">
    <reaction evidence="6">
        <text>3-phosphoshikimate + phosphoenolpyruvate = 5-O-(1-carboxyvinyl)-3-phosphoshikimate + phosphate</text>
        <dbReference type="Rhea" id="RHEA:21256"/>
        <dbReference type="ChEBI" id="CHEBI:43474"/>
        <dbReference type="ChEBI" id="CHEBI:57701"/>
        <dbReference type="ChEBI" id="CHEBI:58702"/>
        <dbReference type="ChEBI" id="CHEBI:145989"/>
        <dbReference type="EC" id="2.5.1.19"/>
    </reaction>
    <physiologicalReaction direction="left-to-right" evidence="6">
        <dbReference type="Rhea" id="RHEA:21257"/>
    </physiologicalReaction>
</comment>
<feature type="binding site" evidence="7">
    <location>
        <position position="356"/>
    </location>
    <ligand>
        <name>phosphoenolpyruvate</name>
        <dbReference type="ChEBI" id="CHEBI:58702"/>
    </ligand>
</feature>
<feature type="binding site" evidence="7">
    <location>
        <position position="182"/>
    </location>
    <ligand>
        <name>3-phosphoshikimate</name>
        <dbReference type="ChEBI" id="CHEBI:145989"/>
    </ligand>
</feature>
<feature type="domain" description="Enolpyruvate transferase" evidence="8">
    <location>
        <begin position="26"/>
        <end position="431"/>
    </location>
</feature>
<comment type="pathway">
    <text evidence="1 7">Metabolic intermediate biosynthesis; chorismate biosynthesis; chorismate from D-erythrose 4-phosphate and phosphoenolpyruvate: step 6/7.</text>
</comment>
<feature type="active site" description="Proton acceptor" evidence="7">
    <location>
        <position position="325"/>
    </location>
</feature>
<dbReference type="EC" id="2.5.1.19" evidence="7"/>
<dbReference type="Gene3D" id="3.65.10.10">
    <property type="entry name" value="Enolpyruvate transferase domain"/>
    <property type="match status" value="2"/>
</dbReference>
<keyword evidence="7" id="KW-0963">Cytoplasm</keyword>
<feature type="binding site" evidence="7">
    <location>
        <position position="183"/>
    </location>
    <ligand>
        <name>3-phosphoshikimate</name>
        <dbReference type="ChEBI" id="CHEBI:145989"/>
    </ligand>
</feature>
<keyword evidence="5 7" id="KW-0057">Aromatic amino acid biosynthesis</keyword>
<dbReference type="HAMAP" id="MF_00210">
    <property type="entry name" value="EPSP_synth"/>
    <property type="match status" value="1"/>
</dbReference>
<evidence type="ECO:0000256" key="4">
    <source>
        <dbReference type="ARBA" id="ARBA00022679"/>
    </source>
</evidence>
<feature type="binding site" evidence="7">
    <location>
        <position position="422"/>
    </location>
    <ligand>
        <name>phosphoenolpyruvate</name>
        <dbReference type="ChEBI" id="CHEBI:58702"/>
    </ligand>
</feature>
<dbReference type="GO" id="GO:0008652">
    <property type="term" value="P:amino acid biosynthetic process"/>
    <property type="evidence" value="ECO:0007669"/>
    <property type="project" value="UniProtKB-KW"/>
</dbReference>
<dbReference type="SUPFAM" id="SSF55205">
    <property type="entry name" value="EPT/RTPC-like"/>
    <property type="match status" value="1"/>
</dbReference>
<dbReference type="InterPro" id="IPR006264">
    <property type="entry name" value="EPSP_synthase"/>
</dbReference>
<feature type="binding site" evidence="7">
    <location>
        <position position="35"/>
    </location>
    <ligand>
        <name>3-phosphoshikimate</name>
        <dbReference type="ChEBI" id="CHEBI:145989"/>
    </ligand>
</feature>
<feature type="binding site" evidence="7">
    <location>
        <position position="325"/>
    </location>
    <ligand>
        <name>3-phosphoshikimate</name>
        <dbReference type="ChEBI" id="CHEBI:145989"/>
    </ligand>
</feature>
<accession>A0A8J3A6V6</accession>
<evidence type="ECO:0000256" key="3">
    <source>
        <dbReference type="ARBA" id="ARBA00022605"/>
    </source>
</evidence>
<dbReference type="CDD" id="cd01556">
    <property type="entry name" value="EPSP_synthase"/>
    <property type="match status" value="1"/>
</dbReference>
<dbReference type="PIRSF" id="PIRSF000505">
    <property type="entry name" value="EPSPS"/>
    <property type="match status" value="1"/>
</dbReference>
<keyword evidence="4 7" id="KW-0808">Transferase</keyword>
<feature type="binding site" evidence="7">
    <location>
        <position position="136"/>
    </location>
    <ligand>
        <name>phosphoenolpyruvate</name>
        <dbReference type="ChEBI" id="CHEBI:58702"/>
    </ligand>
</feature>
<feature type="binding site" evidence="7">
    <location>
        <position position="210"/>
    </location>
    <ligand>
        <name>3-phosphoshikimate</name>
        <dbReference type="ChEBI" id="CHEBI:145989"/>
    </ligand>
</feature>
<comment type="subunit">
    <text evidence="7">Monomer.</text>
</comment>
<name>A0A8J3A6V6_9ACTN</name>
<evidence type="ECO:0000259" key="8">
    <source>
        <dbReference type="Pfam" id="PF00275"/>
    </source>
</evidence>
<dbReference type="PANTHER" id="PTHR21090:SF5">
    <property type="entry name" value="PENTAFUNCTIONAL AROM POLYPEPTIDE"/>
    <property type="match status" value="1"/>
</dbReference>
<dbReference type="InterPro" id="IPR001986">
    <property type="entry name" value="Enolpyruvate_Tfrase_dom"/>
</dbReference>
<evidence type="ECO:0000256" key="7">
    <source>
        <dbReference type="HAMAP-Rule" id="MF_00210"/>
    </source>
</evidence>
<evidence type="ECO:0000256" key="1">
    <source>
        <dbReference type="ARBA" id="ARBA00004811"/>
    </source>
</evidence>
<dbReference type="PROSITE" id="PS00885">
    <property type="entry name" value="EPSP_SYNTHASE_2"/>
    <property type="match status" value="1"/>
</dbReference>
<dbReference type="UniPathway" id="UPA00053">
    <property type="reaction ID" value="UER00089"/>
</dbReference>
<dbReference type="NCBIfam" id="TIGR01356">
    <property type="entry name" value="aroA"/>
    <property type="match status" value="1"/>
</dbReference>
<dbReference type="GO" id="GO:0003866">
    <property type="term" value="F:3-phosphoshikimate 1-carboxyvinyltransferase activity"/>
    <property type="evidence" value="ECO:0007669"/>
    <property type="project" value="UniProtKB-UniRule"/>
</dbReference>
<proteinExistence type="inferred from homology"/>
<dbReference type="AlphaFoldDB" id="A0A8J3A6V6"/>
<comment type="subcellular location">
    <subcellularLocation>
        <location evidence="7">Cytoplasm</location>
    </subcellularLocation>
</comment>
<dbReference type="GO" id="GO:0005737">
    <property type="term" value="C:cytoplasm"/>
    <property type="evidence" value="ECO:0007669"/>
    <property type="project" value="UniProtKB-SubCell"/>
</dbReference>
<feature type="binding site" evidence="7">
    <location>
        <position position="397"/>
    </location>
    <ligand>
        <name>phosphoenolpyruvate</name>
        <dbReference type="ChEBI" id="CHEBI:58702"/>
    </ligand>
</feature>
<keyword evidence="3 7" id="KW-0028">Amino-acid biosynthesis</keyword>